<evidence type="ECO:0000313" key="2">
    <source>
        <dbReference type="EMBL" id="CAF9918552.1"/>
    </source>
</evidence>
<feature type="region of interest" description="Disordered" evidence="1">
    <location>
        <begin position="68"/>
        <end position="95"/>
    </location>
</feature>
<dbReference type="OrthoDB" id="5222339at2759"/>
<dbReference type="AlphaFoldDB" id="A0A8H3F4U6"/>
<dbReference type="Proteomes" id="UP000664521">
    <property type="component" value="Unassembled WGS sequence"/>
</dbReference>
<name>A0A8H3F4U6_9LECA</name>
<protein>
    <recommendedName>
        <fullName evidence="4">DRBM domain-containing protein</fullName>
    </recommendedName>
</protein>
<evidence type="ECO:0000313" key="3">
    <source>
        <dbReference type="Proteomes" id="UP000664521"/>
    </source>
</evidence>
<dbReference type="CDD" id="cd00048">
    <property type="entry name" value="DSRM_SF"/>
    <property type="match status" value="1"/>
</dbReference>
<dbReference type="Gene3D" id="3.30.160.20">
    <property type="match status" value="1"/>
</dbReference>
<proteinExistence type="predicted"/>
<gene>
    <name evidence="2" type="ORF">HETSPECPRED_003790</name>
</gene>
<feature type="compositionally biased region" description="Polar residues" evidence="1">
    <location>
        <begin position="69"/>
        <end position="93"/>
    </location>
</feature>
<sequence>MATAGLASIIASNGSHESFHSTYSNPKPNLDAQVAAADHTTVPEDAALQLHDVETFLNEPETIALLATAGSSNQRTGSPGKQRASVGSGSSSAEPIVIGTSRTSHHVSLLYHECQQRGLSPDFEFEGVQNGFQGSVTINGQIFSSDQQWPNKKEVKESLSEKALPFVKALALDRQDKKPSAGVQENWIGKLLEFHNATSPSQGAVYTEYALPGTLFACTCQIPSHPTPFGSSHTAFPNKKAARANAAQEAMQHIISQGLTHSDGSLKTKKKAKVGTAIAINVGDNASGGLKIMTSSQKVNDLSLALGLGTPFYQLESKPEAPSIFNCAAHYVGNPLFPKPLGEVRNVYGRKNAKEDCARGVLEVLNDLAKKRGVDLDEVFGNHGDIAMQM</sequence>
<organism evidence="2 3">
    <name type="scientific">Heterodermia speciosa</name>
    <dbReference type="NCBI Taxonomy" id="116794"/>
    <lineage>
        <taxon>Eukaryota</taxon>
        <taxon>Fungi</taxon>
        <taxon>Dikarya</taxon>
        <taxon>Ascomycota</taxon>
        <taxon>Pezizomycotina</taxon>
        <taxon>Lecanoromycetes</taxon>
        <taxon>OSLEUM clade</taxon>
        <taxon>Lecanoromycetidae</taxon>
        <taxon>Caliciales</taxon>
        <taxon>Physciaceae</taxon>
        <taxon>Heterodermia</taxon>
    </lineage>
</organism>
<accession>A0A8H3F4U6</accession>
<comment type="caution">
    <text evidence="2">The sequence shown here is derived from an EMBL/GenBank/DDBJ whole genome shotgun (WGS) entry which is preliminary data.</text>
</comment>
<dbReference type="SUPFAM" id="SSF54768">
    <property type="entry name" value="dsRNA-binding domain-like"/>
    <property type="match status" value="2"/>
</dbReference>
<evidence type="ECO:0008006" key="4">
    <source>
        <dbReference type="Google" id="ProtNLM"/>
    </source>
</evidence>
<evidence type="ECO:0000256" key="1">
    <source>
        <dbReference type="SAM" id="MobiDB-lite"/>
    </source>
</evidence>
<keyword evidence="3" id="KW-1185">Reference proteome</keyword>
<dbReference type="EMBL" id="CAJPDS010000022">
    <property type="protein sequence ID" value="CAF9918552.1"/>
    <property type="molecule type" value="Genomic_DNA"/>
</dbReference>
<reference evidence="2" key="1">
    <citation type="submission" date="2021-03" db="EMBL/GenBank/DDBJ databases">
        <authorList>
            <person name="Tagirdzhanova G."/>
        </authorList>
    </citation>
    <scope>NUCLEOTIDE SEQUENCE</scope>
</reference>